<comment type="caution">
    <text evidence="2">The sequence shown here is derived from an EMBL/GenBank/DDBJ whole genome shotgun (WGS) entry which is preliminary data.</text>
</comment>
<gene>
    <name evidence="2" type="ORF">CLCR_03199</name>
</gene>
<keyword evidence="1" id="KW-0472">Membrane</keyword>
<dbReference type="VEuPathDB" id="FungiDB:CLCR_03199"/>
<keyword evidence="3" id="KW-1185">Reference proteome</keyword>
<organism evidence="2 3">
    <name type="scientific">Cladophialophora carrionii</name>
    <dbReference type="NCBI Taxonomy" id="86049"/>
    <lineage>
        <taxon>Eukaryota</taxon>
        <taxon>Fungi</taxon>
        <taxon>Dikarya</taxon>
        <taxon>Ascomycota</taxon>
        <taxon>Pezizomycotina</taxon>
        <taxon>Eurotiomycetes</taxon>
        <taxon>Chaetothyriomycetidae</taxon>
        <taxon>Chaetothyriales</taxon>
        <taxon>Herpotrichiellaceae</taxon>
        <taxon>Cladophialophora</taxon>
    </lineage>
</organism>
<proteinExistence type="predicted"/>
<dbReference type="EMBL" id="LGRB01000003">
    <property type="protein sequence ID" value="OCT54627.1"/>
    <property type="molecule type" value="Genomic_DNA"/>
</dbReference>
<accession>A0A1C1D1I8</accession>
<reference evidence="3" key="1">
    <citation type="submission" date="2015-07" db="EMBL/GenBank/DDBJ databases">
        <authorList>
            <person name="Teixeira M.M."/>
            <person name="Souza R.C."/>
            <person name="Almeida L.G."/>
            <person name="Vicente V.A."/>
            <person name="de Hoog S."/>
            <person name="Bocca A.L."/>
            <person name="de Almeida S.R."/>
            <person name="Vasconcelos A.T."/>
            <person name="Felipe M.S."/>
        </authorList>
    </citation>
    <scope>NUCLEOTIDE SEQUENCE [LARGE SCALE GENOMIC DNA]</scope>
    <source>
        <strain evidence="3">KSF</strain>
    </source>
</reference>
<dbReference type="Proteomes" id="UP000094526">
    <property type="component" value="Unassembled WGS sequence"/>
</dbReference>
<sequence>MYLERACGTYLYLITHVGVLSVADLLVCQFSQFGFAVVTVHSFFTHRRVRISAQGPSQRLWPPRFNVESIRDT</sequence>
<keyword evidence="1" id="KW-1133">Transmembrane helix</keyword>
<name>A0A1C1D1I8_9EURO</name>
<feature type="transmembrane region" description="Helical" evidence="1">
    <location>
        <begin position="20"/>
        <end position="44"/>
    </location>
</feature>
<evidence type="ECO:0000313" key="3">
    <source>
        <dbReference type="Proteomes" id="UP000094526"/>
    </source>
</evidence>
<evidence type="ECO:0000256" key="1">
    <source>
        <dbReference type="SAM" id="Phobius"/>
    </source>
</evidence>
<evidence type="ECO:0000313" key="2">
    <source>
        <dbReference type="EMBL" id="OCT54627.1"/>
    </source>
</evidence>
<protein>
    <submittedName>
        <fullName evidence="2">Uncharacterized protein</fullName>
    </submittedName>
</protein>
<keyword evidence="1" id="KW-0812">Transmembrane</keyword>
<dbReference type="AlphaFoldDB" id="A0A1C1D1I8"/>